<evidence type="ECO:0000313" key="3">
    <source>
        <dbReference type="Proteomes" id="UP001158986"/>
    </source>
</evidence>
<dbReference type="PANTHER" id="PTHR31581:SF1">
    <property type="entry name" value="KICSTOR SUBUNIT 2"/>
    <property type="match status" value="1"/>
</dbReference>
<organism evidence="1 4">
    <name type="scientific">Peronospora belbahrii</name>
    <dbReference type="NCBI Taxonomy" id="622444"/>
    <lineage>
        <taxon>Eukaryota</taxon>
        <taxon>Sar</taxon>
        <taxon>Stramenopiles</taxon>
        <taxon>Oomycota</taxon>
        <taxon>Peronosporomycetes</taxon>
        <taxon>Peronosporales</taxon>
        <taxon>Peronosporaceae</taxon>
        <taxon>Peronospora</taxon>
    </lineage>
</organism>
<dbReference type="EMBL" id="CAKLCB010000237">
    <property type="protein sequence ID" value="CAH0517443.1"/>
    <property type="molecule type" value="Genomic_DNA"/>
</dbReference>
<dbReference type="GO" id="GO:0061462">
    <property type="term" value="P:protein localization to lysosome"/>
    <property type="evidence" value="ECO:0007669"/>
    <property type="project" value="TreeGrafter"/>
</dbReference>
<dbReference type="GO" id="GO:0042149">
    <property type="term" value="P:cellular response to glucose starvation"/>
    <property type="evidence" value="ECO:0007669"/>
    <property type="project" value="TreeGrafter"/>
</dbReference>
<evidence type="ECO:0000313" key="4">
    <source>
        <dbReference type="Proteomes" id="UP001160483"/>
    </source>
</evidence>
<dbReference type="SUPFAM" id="SSF160651">
    <property type="entry name" value="FLJ32549 C-terminal domain-like"/>
    <property type="match status" value="1"/>
</dbReference>
<evidence type="ECO:0000313" key="1">
    <source>
        <dbReference type="EMBL" id="CAH0479659.1"/>
    </source>
</evidence>
<dbReference type="AlphaFoldDB" id="A0AAU9L105"/>
<dbReference type="Proteomes" id="UP001158986">
    <property type="component" value="Unassembled WGS sequence"/>
</dbReference>
<dbReference type="Gene3D" id="3.30.450.240">
    <property type="match status" value="1"/>
</dbReference>
<evidence type="ECO:0000313" key="2">
    <source>
        <dbReference type="EMBL" id="CAH0517443.1"/>
    </source>
</evidence>
<name>A0AAU9L105_9STRA</name>
<proteinExistence type="predicted"/>
<dbReference type="InterPro" id="IPR018544">
    <property type="entry name" value="KICS_2"/>
</dbReference>
<dbReference type="PANTHER" id="PTHR31581">
    <property type="entry name" value="KICSTOR COMPLEX PROTEIN C12ORF66"/>
    <property type="match status" value="1"/>
</dbReference>
<dbReference type="Proteomes" id="UP001160483">
    <property type="component" value="Unassembled WGS sequence"/>
</dbReference>
<dbReference type="EMBL" id="CAKKTJ010000320">
    <property type="protein sequence ID" value="CAH0479659.1"/>
    <property type="molecule type" value="Genomic_DNA"/>
</dbReference>
<dbReference type="GO" id="GO:1904262">
    <property type="term" value="P:negative regulation of TORC1 signaling"/>
    <property type="evidence" value="ECO:0007669"/>
    <property type="project" value="TreeGrafter"/>
</dbReference>
<dbReference type="GO" id="GO:0034198">
    <property type="term" value="P:cellular response to amino acid starvation"/>
    <property type="evidence" value="ECO:0007669"/>
    <property type="project" value="TreeGrafter"/>
</dbReference>
<evidence type="ECO:0008006" key="5">
    <source>
        <dbReference type="Google" id="ProtNLM"/>
    </source>
</evidence>
<reference evidence="1 3" key="1">
    <citation type="submission" date="2021-11" db="EMBL/GenBank/DDBJ databases">
        <authorList>
            <person name="Islam A."/>
            <person name="Islam S."/>
            <person name="Flora M.S."/>
            <person name="Rahman M."/>
            <person name="Ziaur R.M."/>
            <person name="Epstein J.H."/>
            <person name="Hassan M."/>
            <person name="Klassen M."/>
            <person name="Woodard K."/>
            <person name="Webb A."/>
            <person name="Webby R.J."/>
            <person name="El Zowalaty M.E."/>
        </authorList>
    </citation>
    <scope>NUCLEOTIDE SEQUENCE</scope>
    <source>
        <strain evidence="2">Pbs1</strain>
        <strain evidence="1">Pbs3</strain>
    </source>
</reference>
<sequence length="81" mass="9259">MDNRSSLDLVRPVFMHSERRQKTMYHISRVDDAIYLVLLAEGVKKFSEKVVQDFMQTVTESLQHSGAFTPRILVSNTSNSA</sequence>
<gene>
    <name evidence="2" type="ORF">PBS001_LOCUS4056</name>
    <name evidence="1" type="ORF">PBS003_LOCUS6293</name>
</gene>
<protein>
    <recommendedName>
        <fullName evidence="5">Longin domain-containing protein</fullName>
    </recommendedName>
</protein>
<comment type="caution">
    <text evidence="1">The sequence shown here is derived from an EMBL/GenBank/DDBJ whole genome shotgun (WGS) entry which is preliminary data.</text>
</comment>
<keyword evidence="3" id="KW-1185">Reference proteome</keyword>
<accession>A0AAU9L105</accession>